<gene>
    <name evidence="2" type="ORF">C0Q70_00097</name>
</gene>
<accession>A0A2T7PVQ7</accession>
<keyword evidence="1" id="KW-1133">Transmembrane helix</keyword>
<keyword evidence="3" id="KW-1185">Reference proteome</keyword>
<dbReference type="EMBL" id="PZQS01000001">
    <property type="protein sequence ID" value="PVD37503.1"/>
    <property type="molecule type" value="Genomic_DNA"/>
</dbReference>
<evidence type="ECO:0000313" key="2">
    <source>
        <dbReference type="EMBL" id="PVD37503.1"/>
    </source>
</evidence>
<dbReference type="AlphaFoldDB" id="A0A2T7PVQ7"/>
<keyword evidence="1" id="KW-0812">Transmembrane</keyword>
<dbReference type="Proteomes" id="UP000245119">
    <property type="component" value="Linkage Group LG1"/>
</dbReference>
<proteinExistence type="predicted"/>
<reference evidence="2 3" key="1">
    <citation type="submission" date="2018-04" db="EMBL/GenBank/DDBJ databases">
        <title>The genome of golden apple snail Pomacea canaliculata provides insight into stress tolerance and invasive adaptation.</title>
        <authorList>
            <person name="Liu C."/>
            <person name="Liu B."/>
            <person name="Ren Y."/>
            <person name="Zhang Y."/>
            <person name="Wang H."/>
            <person name="Li S."/>
            <person name="Jiang F."/>
            <person name="Yin L."/>
            <person name="Zhang G."/>
            <person name="Qian W."/>
            <person name="Fan W."/>
        </authorList>
    </citation>
    <scope>NUCLEOTIDE SEQUENCE [LARGE SCALE GENOMIC DNA]</scope>
    <source>
        <strain evidence="2">SZHN2017</strain>
        <tissue evidence="2">Muscle</tissue>
    </source>
</reference>
<name>A0A2T7PVQ7_POMCA</name>
<sequence length="163" mass="17902">MATKRFQCPKDEFWDLGTDRCEPCSSICENAVQTGFGDFCREMCPAYANAIWDITGGKSTPAVENNDNSGLSPEIIAAIAVGISAFVALAVIVLIIVKRKRDYRDRIPVPVVEQVDQHRIQQETPDGFRGTSDFVLNTTDCTEVKISLGSSQPEASEMPVRCI</sequence>
<dbReference type="Gene3D" id="4.10.1290.10">
    <property type="entry name" value="Tumor necrosis factor receptor superfamily"/>
    <property type="match status" value="1"/>
</dbReference>
<protein>
    <submittedName>
        <fullName evidence="2">Uncharacterized protein</fullName>
    </submittedName>
</protein>
<evidence type="ECO:0000256" key="1">
    <source>
        <dbReference type="SAM" id="Phobius"/>
    </source>
</evidence>
<evidence type="ECO:0000313" key="3">
    <source>
        <dbReference type="Proteomes" id="UP000245119"/>
    </source>
</evidence>
<feature type="transmembrane region" description="Helical" evidence="1">
    <location>
        <begin position="75"/>
        <end position="97"/>
    </location>
</feature>
<comment type="caution">
    <text evidence="2">The sequence shown here is derived from an EMBL/GenBank/DDBJ whole genome shotgun (WGS) entry which is preliminary data.</text>
</comment>
<keyword evidence="1" id="KW-0472">Membrane</keyword>
<organism evidence="2 3">
    <name type="scientific">Pomacea canaliculata</name>
    <name type="common">Golden apple snail</name>
    <dbReference type="NCBI Taxonomy" id="400727"/>
    <lineage>
        <taxon>Eukaryota</taxon>
        <taxon>Metazoa</taxon>
        <taxon>Spiralia</taxon>
        <taxon>Lophotrochozoa</taxon>
        <taxon>Mollusca</taxon>
        <taxon>Gastropoda</taxon>
        <taxon>Caenogastropoda</taxon>
        <taxon>Architaenioglossa</taxon>
        <taxon>Ampullarioidea</taxon>
        <taxon>Ampullariidae</taxon>
        <taxon>Pomacea</taxon>
    </lineage>
</organism>